<protein>
    <submittedName>
        <fullName evidence="2">RRM domain-containing protein</fullName>
    </submittedName>
</protein>
<proteinExistence type="predicted"/>
<gene>
    <name evidence="2" type="ORF">BN1205_013040</name>
</gene>
<evidence type="ECO:0000256" key="1">
    <source>
        <dbReference type="SAM" id="MobiDB-lite"/>
    </source>
</evidence>
<organism evidence="2">
    <name type="scientific">Toxoplasma gondii (strain ATCC 50861 / VEG)</name>
    <dbReference type="NCBI Taxonomy" id="432359"/>
    <lineage>
        <taxon>Eukaryota</taxon>
        <taxon>Sar</taxon>
        <taxon>Alveolata</taxon>
        <taxon>Apicomplexa</taxon>
        <taxon>Conoidasida</taxon>
        <taxon>Coccidia</taxon>
        <taxon>Eucoccidiorida</taxon>
        <taxon>Eimeriorina</taxon>
        <taxon>Sarcocystidae</taxon>
        <taxon>Toxoplasma</taxon>
    </lineage>
</organism>
<dbReference type="EMBL" id="LN714489">
    <property type="protein sequence ID" value="CEL71530.1"/>
    <property type="molecule type" value="Genomic_DNA"/>
</dbReference>
<name>A0A0F7UST6_TOXGV</name>
<accession>A0A0F7UST6</accession>
<reference evidence="2" key="1">
    <citation type="journal article" date="2015" name="PLoS ONE">
        <title>Comprehensive Evaluation of Toxoplasma gondii VEG and Neospora caninum LIV Genomes with Tachyzoite Stage Transcriptome and Proteome Defines Novel Transcript Features.</title>
        <authorList>
            <person name="Ramaprasad A."/>
            <person name="Mourier T."/>
            <person name="Naeem R."/>
            <person name="Malas T.B."/>
            <person name="Moussa E."/>
            <person name="Panigrahi A."/>
            <person name="Vermont S.J."/>
            <person name="Otto T.D."/>
            <person name="Wastling J."/>
            <person name="Pain A."/>
        </authorList>
    </citation>
    <scope>NUCLEOTIDE SEQUENCE</scope>
    <source>
        <strain evidence="2">VEG</strain>
    </source>
</reference>
<sequence length="212" mass="23533">MNMLCRRFFRISSGTLSIISLLTQKCIRLQQAIFFVNFFALLHEISNLCVAVPREPNIKSFHRLIKNVINISAASVTAGSLYLWSPWHVVEMNEDDESQPGSGGGSNVNQSMHLGSKHKQRSKKTQVCCLENYKEDNWSSLVCSIDKNTAFWTLRIPGHLPLLCCSRLSPHNTSTVPLCVYDHAVLNMTNTNAHNALNQTINNGFGAAATAA</sequence>
<evidence type="ECO:0000313" key="2">
    <source>
        <dbReference type="EMBL" id="CEL71530.1"/>
    </source>
</evidence>
<feature type="region of interest" description="Disordered" evidence="1">
    <location>
        <begin position="95"/>
        <end position="119"/>
    </location>
</feature>
<dbReference type="AlphaFoldDB" id="A0A0F7UST6"/>